<dbReference type="InterPro" id="IPR050879">
    <property type="entry name" value="Acyltransferase_3"/>
</dbReference>
<keyword evidence="1" id="KW-1133">Transmembrane helix</keyword>
<dbReference type="AlphaFoldDB" id="A0A1Y6LIA8"/>
<keyword evidence="1" id="KW-0812">Transmembrane</keyword>
<feature type="transmembrane region" description="Helical" evidence="1">
    <location>
        <begin position="233"/>
        <end position="261"/>
    </location>
</feature>
<evidence type="ECO:0000313" key="3">
    <source>
        <dbReference type="EMBL" id="SMY23128.1"/>
    </source>
</evidence>
<keyword evidence="1" id="KW-0472">Membrane</keyword>
<name>A0A1Y6LIA8_ZYMTR</name>
<feature type="transmembrane region" description="Helical" evidence="1">
    <location>
        <begin position="93"/>
        <end position="112"/>
    </location>
</feature>
<feature type="domain" description="Acyltransferase 3" evidence="2">
    <location>
        <begin position="48"/>
        <end position="253"/>
    </location>
</feature>
<organism evidence="3 4">
    <name type="scientific">Zymoseptoria tritici ST99CH_1A5</name>
    <dbReference type="NCBI Taxonomy" id="1276529"/>
    <lineage>
        <taxon>Eukaryota</taxon>
        <taxon>Fungi</taxon>
        <taxon>Dikarya</taxon>
        <taxon>Ascomycota</taxon>
        <taxon>Pezizomycotina</taxon>
        <taxon>Dothideomycetes</taxon>
        <taxon>Dothideomycetidae</taxon>
        <taxon>Mycosphaerellales</taxon>
        <taxon>Mycosphaerellaceae</taxon>
        <taxon>Zymoseptoria</taxon>
    </lineage>
</organism>
<accession>A0A1Y6LIA8</accession>
<gene>
    <name evidence="3" type="ORF">ZT1A5_G4568</name>
</gene>
<dbReference type="PANTHER" id="PTHR23028:SF134">
    <property type="entry name" value="PUTATIVE (AFU_ORTHOLOGUE AFUA_4G08520)-RELATED"/>
    <property type="match status" value="1"/>
</dbReference>
<dbReference type="GO" id="GO:0016747">
    <property type="term" value="F:acyltransferase activity, transferring groups other than amino-acyl groups"/>
    <property type="evidence" value="ECO:0007669"/>
    <property type="project" value="InterPro"/>
</dbReference>
<dbReference type="Proteomes" id="UP000215453">
    <property type="component" value="Chromosome 3"/>
</dbReference>
<protein>
    <recommendedName>
        <fullName evidence="2">Acyltransferase 3 domain-containing protein</fullName>
    </recommendedName>
</protein>
<feature type="transmembrane region" description="Helical" evidence="1">
    <location>
        <begin position="133"/>
        <end position="154"/>
    </location>
</feature>
<evidence type="ECO:0000256" key="1">
    <source>
        <dbReference type="SAM" id="Phobius"/>
    </source>
</evidence>
<dbReference type="EMBL" id="LT882678">
    <property type="protein sequence ID" value="SMY23128.1"/>
    <property type="molecule type" value="Genomic_DNA"/>
</dbReference>
<reference evidence="3 4" key="1">
    <citation type="submission" date="2016-10" db="EMBL/GenBank/DDBJ databases">
        <authorList>
            <person name="Varghese N."/>
        </authorList>
    </citation>
    <scope>NUCLEOTIDE SEQUENCE [LARGE SCALE GENOMIC DNA]</scope>
</reference>
<sequence length="501" mass="56802">MAVRDLTLSLSANLLKAMHAAIRLGSHAAVIFPRSLKPVRGGPLSGTAYLDALRGYAAWFVYNHHLRLPIPYHGFAKYSAVKMFNGPNSAVDVFFVISGFTLSYSTLGYIHSKDHVKVLDSLGSSIFRRYIRMYLPCIFATFIAMLAIASGVAVNPDGNDVLQPTLWANIRYWLADTVRSSDPFAHVDSWYYHQGFRTHYLFQMWTIPVQFRASILVYICCAAVCKMDYRQRIYTILVISLACMWWEAIYGALHLAGMIMADRRQLRAKQRLAESTSLPTTTVPVARPSIDDTAEDSALIEIRDKEDIDLEGWPGTQHARSWVGKPLRTFLQFTERHWTLLRQLPLLVPVYYSLCLLGGPMSAPATNDPLPFSLLAWIIPPTWSDGAKTHLAPATGSVLLMYSLELSPLLQRPFVASFSQYLGELSFGIYAMHNTVRWIVWEKWFVPWQAEHFGPPSEMLNWVPGYLVMTVLVLWAAELFRMVDIQCVRVASRLQRKLFAV</sequence>
<evidence type="ECO:0000259" key="2">
    <source>
        <dbReference type="Pfam" id="PF01757"/>
    </source>
</evidence>
<dbReference type="PANTHER" id="PTHR23028">
    <property type="entry name" value="ACETYLTRANSFERASE"/>
    <property type="match status" value="1"/>
</dbReference>
<proteinExistence type="predicted"/>
<dbReference type="InterPro" id="IPR002656">
    <property type="entry name" value="Acyl_transf_3_dom"/>
</dbReference>
<dbReference type="Pfam" id="PF01757">
    <property type="entry name" value="Acyl_transf_3"/>
    <property type="match status" value="1"/>
</dbReference>
<evidence type="ECO:0000313" key="4">
    <source>
        <dbReference type="Proteomes" id="UP000215453"/>
    </source>
</evidence>